<keyword evidence="3" id="KW-0902">Two-component regulatory system</keyword>
<evidence type="ECO:0000256" key="4">
    <source>
        <dbReference type="SAM" id="MobiDB-lite"/>
    </source>
</evidence>
<accession>A0AAU8DTC3</accession>
<feature type="transmembrane region" description="Helical" evidence="5">
    <location>
        <begin position="114"/>
        <end position="131"/>
    </location>
</feature>
<keyword evidence="5" id="KW-0812">Transmembrane</keyword>
<dbReference type="EMBL" id="CP159218">
    <property type="protein sequence ID" value="XCG65223.1"/>
    <property type="molecule type" value="Genomic_DNA"/>
</dbReference>
<evidence type="ECO:0000313" key="7">
    <source>
        <dbReference type="EMBL" id="XCG65223.1"/>
    </source>
</evidence>
<sequence>MPEISDHSEVQPQARLRRLNLVMMLPAVVIGGLVAVAVDAHSWGQGAILGLGVVAGVVAFERWTAGQLQRVAPACLLVAAAVWVYGALMAGSTTAFFGIMMVGTLMVPELPRHRALAATGLVAFVAATGLARAMVTPDALSDVLLPYVVLPAGIVAVVAGLMFPNKRFYDVVADLEVARAREAELAVARERIRFASDLHDIQGHTLHVVKLKIALAQKLLHSDIGRVESELREVYTLVGDTINQTKDLAHAQRRLNLSAELENAKNLFEAAGIRVDVDRESVEIDARAGEWLGQVLRETTTNILRHAQATHVRISLSESGIIIVNDGAQETQLPELRGLAALRERVAGNCGEMTVTQGHGKFRTAASFPRAPADTVPSSGRAR</sequence>
<keyword evidence="2 7" id="KW-0418">Kinase</keyword>
<evidence type="ECO:0000259" key="6">
    <source>
        <dbReference type="Pfam" id="PF07730"/>
    </source>
</evidence>
<feature type="domain" description="Signal transduction histidine kinase subgroup 3 dimerisation and phosphoacceptor" evidence="6">
    <location>
        <begin position="190"/>
        <end position="253"/>
    </location>
</feature>
<feature type="transmembrane region" description="Helical" evidence="5">
    <location>
        <begin position="75"/>
        <end position="102"/>
    </location>
</feature>
<evidence type="ECO:0000256" key="1">
    <source>
        <dbReference type="ARBA" id="ARBA00022679"/>
    </source>
</evidence>
<dbReference type="GO" id="GO:0016020">
    <property type="term" value="C:membrane"/>
    <property type="evidence" value="ECO:0007669"/>
    <property type="project" value="InterPro"/>
</dbReference>
<dbReference type="PANTHER" id="PTHR24421:SF63">
    <property type="entry name" value="SENSOR HISTIDINE KINASE DESK"/>
    <property type="match status" value="1"/>
</dbReference>
<keyword evidence="5" id="KW-0472">Membrane</keyword>
<feature type="transmembrane region" description="Helical" evidence="5">
    <location>
        <begin position="143"/>
        <end position="163"/>
    </location>
</feature>
<feature type="region of interest" description="Disordered" evidence="4">
    <location>
        <begin position="361"/>
        <end position="383"/>
    </location>
</feature>
<proteinExistence type="predicted"/>
<dbReference type="InterPro" id="IPR036890">
    <property type="entry name" value="HATPase_C_sf"/>
</dbReference>
<feature type="transmembrane region" description="Helical" evidence="5">
    <location>
        <begin position="21"/>
        <end position="38"/>
    </location>
</feature>
<dbReference type="PANTHER" id="PTHR24421">
    <property type="entry name" value="NITRATE/NITRITE SENSOR PROTEIN NARX-RELATED"/>
    <property type="match status" value="1"/>
</dbReference>
<evidence type="ECO:0000256" key="3">
    <source>
        <dbReference type="ARBA" id="ARBA00023012"/>
    </source>
</evidence>
<dbReference type="Gene3D" id="1.20.5.1930">
    <property type="match status" value="1"/>
</dbReference>
<evidence type="ECO:0000256" key="2">
    <source>
        <dbReference type="ARBA" id="ARBA00022777"/>
    </source>
</evidence>
<reference evidence="7" key="1">
    <citation type="submission" date="2024-05" db="EMBL/GenBank/DDBJ databases">
        <authorList>
            <person name="Cai S.Y."/>
            <person name="Jin L.M."/>
            <person name="Li H.R."/>
        </authorList>
    </citation>
    <scope>NUCLEOTIDE SEQUENCE</scope>
    <source>
        <strain evidence="7">A5-74</strain>
    </source>
</reference>
<keyword evidence="5" id="KW-1133">Transmembrane helix</keyword>
<protein>
    <submittedName>
        <fullName evidence="7">Histidine kinase</fullName>
    </submittedName>
</protein>
<evidence type="ECO:0000256" key="5">
    <source>
        <dbReference type="SAM" id="Phobius"/>
    </source>
</evidence>
<feature type="transmembrane region" description="Helical" evidence="5">
    <location>
        <begin position="44"/>
        <end position="63"/>
    </location>
</feature>
<organism evidence="7">
    <name type="scientific">Nakamurella sp. A5-74</name>
    <dbReference type="NCBI Taxonomy" id="3158264"/>
    <lineage>
        <taxon>Bacteria</taxon>
        <taxon>Bacillati</taxon>
        <taxon>Actinomycetota</taxon>
        <taxon>Actinomycetes</taxon>
        <taxon>Nakamurellales</taxon>
        <taxon>Nakamurellaceae</taxon>
        <taxon>Nakamurella</taxon>
    </lineage>
</organism>
<gene>
    <name evidence="7" type="ORF">ABLG96_08010</name>
</gene>
<dbReference type="GO" id="GO:0000155">
    <property type="term" value="F:phosphorelay sensor kinase activity"/>
    <property type="evidence" value="ECO:0007669"/>
    <property type="project" value="InterPro"/>
</dbReference>
<dbReference type="Gene3D" id="3.30.565.10">
    <property type="entry name" value="Histidine kinase-like ATPase, C-terminal domain"/>
    <property type="match status" value="1"/>
</dbReference>
<dbReference type="GO" id="GO:0046983">
    <property type="term" value="F:protein dimerization activity"/>
    <property type="evidence" value="ECO:0007669"/>
    <property type="project" value="InterPro"/>
</dbReference>
<dbReference type="AlphaFoldDB" id="A0AAU8DTC3"/>
<dbReference type="InterPro" id="IPR050482">
    <property type="entry name" value="Sensor_HK_TwoCompSys"/>
</dbReference>
<dbReference type="RefSeq" id="WP_353650833.1">
    <property type="nucleotide sequence ID" value="NZ_CP159218.1"/>
</dbReference>
<dbReference type="Pfam" id="PF07730">
    <property type="entry name" value="HisKA_3"/>
    <property type="match status" value="1"/>
</dbReference>
<name>A0AAU8DTC3_9ACTN</name>
<dbReference type="InterPro" id="IPR011712">
    <property type="entry name" value="Sig_transdc_His_kin_sub3_dim/P"/>
</dbReference>
<keyword evidence="1" id="KW-0808">Transferase</keyword>